<keyword evidence="1" id="KW-1133">Transmembrane helix</keyword>
<protein>
    <submittedName>
        <fullName evidence="2">Uncharacterized protein</fullName>
    </submittedName>
</protein>
<keyword evidence="1" id="KW-0812">Transmembrane</keyword>
<evidence type="ECO:0000256" key="1">
    <source>
        <dbReference type="SAM" id="Phobius"/>
    </source>
</evidence>
<name>A0A2Z4Y8D5_SUMC1</name>
<dbReference type="KEGG" id="schv:BRCON_1916"/>
<reference evidence="2 3" key="1">
    <citation type="submission" date="2018-05" db="EMBL/GenBank/DDBJ databases">
        <title>A metagenomic window into the 2 km-deep terrestrial subsurface aquifer revealed taxonomically and functionally diverse microbial community comprising novel uncultured bacterial lineages.</title>
        <authorList>
            <person name="Kadnikov V.V."/>
            <person name="Mardanov A.V."/>
            <person name="Beletsky A.V."/>
            <person name="Banks D."/>
            <person name="Pimenov N.V."/>
            <person name="Frank Y.A."/>
            <person name="Karnachuk O.V."/>
            <person name="Ravin N.V."/>
        </authorList>
    </citation>
    <scope>NUCLEOTIDE SEQUENCE [LARGE SCALE GENOMIC DNA]</scope>
    <source>
        <strain evidence="2">BY</strain>
    </source>
</reference>
<sequence length="69" mass="7377">MEPLRSGLAKFLGSARTYIFLSTFLAGAVALHVLEQQQADAILKAAVELGVAFFGATWTHSVGKRDIGQ</sequence>
<evidence type="ECO:0000313" key="2">
    <source>
        <dbReference type="EMBL" id="AXA36693.1"/>
    </source>
</evidence>
<accession>A0A2Z4Y8D5</accession>
<evidence type="ECO:0000313" key="3">
    <source>
        <dbReference type="Proteomes" id="UP000262583"/>
    </source>
</evidence>
<keyword evidence="1" id="KW-0472">Membrane</keyword>
<organism evidence="2 3">
    <name type="scientific">Sumerlaea chitinivorans</name>
    <dbReference type="NCBI Taxonomy" id="2250252"/>
    <lineage>
        <taxon>Bacteria</taxon>
        <taxon>Candidatus Sumerlaeota</taxon>
        <taxon>Candidatus Sumerlaeia</taxon>
        <taxon>Candidatus Sumerlaeales</taxon>
        <taxon>Candidatus Sumerlaeaceae</taxon>
        <taxon>Candidatus Sumerlaea</taxon>
    </lineage>
</organism>
<feature type="transmembrane region" description="Helical" evidence="1">
    <location>
        <begin position="15"/>
        <end position="34"/>
    </location>
</feature>
<dbReference type="Proteomes" id="UP000262583">
    <property type="component" value="Chromosome"/>
</dbReference>
<proteinExistence type="predicted"/>
<gene>
    <name evidence="2" type="ORF">BRCON_1916</name>
</gene>
<dbReference type="AlphaFoldDB" id="A0A2Z4Y8D5"/>
<dbReference type="EMBL" id="CP030759">
    <property type="protein sequence ID" value="AXA36693.1"/>
    <property type="molecule type" value="Genomic_DNA"/>
</dbReference>